<protein>
    <recommendedName>
        <fullName evidence="6">Very short patch repair endonuclease</fullName>
        <ecNumber evidence="6">3.1.-.-</ecNumber>
    </recommendedName>
</protein>
<comment type="similarity">
    <text evidence="6">Belongs to the vsr family.</text>
</comment>
<evidence type="ECO:0000313" key="7">
    <source>
        <dbReference type="EMBL" id="RFT07357.1"/>
    </source>
</evidence>
<dbReference type="PIRSF" id="PIRSF018267">
    <property type="entry name" value="VSR_endonuc"/>
    <property type="match status" value="1"/>
</dbReference>
<keyword evidence="8" id="KW-1185">Reference proteome</keyword>
<dbReference type="REBASE" id="302126">
    <property type="entry name" value="V.Eba1738ORF3310P"/>
</dbReference>
<dbReference type="RefSeq" id="WP_117141787.1">
    <property type="nucleotide sequence ID" value="NZ_CAKXKJ010000002.1"/>
</dbReference>
<dbReference type="InterPro" id="IPR004603">
    <property type="entry name" value="DNA_mismatch_endonuc_vsr"/>
</dbReference>
<comment type="function">
    <text evidence="6">May nick specific sequences that contain T:G mispairs resulting from m5C-deamination.</text>
</comment>
<accession>A0A3E2B5Q9</accession>
<gene>
    <name evidence="7" type="primary">vsr</name>
    <name evidence="7" type="ORF">DV520_03315</name>
</gene>
<dbReference type="Gene3D" id="3.40.960.10">
    <property type="entry name" value="VSR Endonuclease"/>
    <property type="match status" value="1"/>
</dbReference>
<dbReference type="GO" id="GO:0016787">
    <property type="term" value="F:hydrolase activity"/>
    <property type="evidence" value="ECO:0007669"/>
    <property type="project" value="UniProtKB-KW"/>
</dbReference>
<keyword evidence="3 6" id="KW-0227">DNA damage</keyword>
<evidence type="ECO:0000256" key="1">
    <source>
        <dbReference type="ARBA" id="ARBA00022722"/>
    </source>
</evidence>
<evidence type="ECO:0000256" key="4">
    <source>
        <dbReference type="ARBA" id="ARBA00022801"/>
    </source>
</evidence>
<dbReference type="SUPFAM" id="SSF52980">
    <property type="entry name" value="Restriction endonuclease-like"/>
    <property type="match status" value="1"/>
</dbReference>
<dbReference type="Pfam" id="PF03852">
    <property type="entry name" value="Vsr"/>
    <property type="match status" value="1"/>
</dbReference>
<dbReference type="GO" id="GO:0006298">
    <property type="term" value="P:mismatch repair"/>
    <property type="evidence" value="ECO:0007669"/>
    <property type="project" value="UniProtKB-UniRule"/>
</dbReference>
<dbReference type="OrthoDB" id="9801520at2"/>
<keyword evidence="2 6" id="KW-0255">Endonuclease</keyword>
<dbReference type="EMBL" id="QQRQ01000003">
    <property type="protein sequence ID" value="RFT07357.1"/>
    <property type="molecule type" value="Genomic_DNA"/>
</dbReference>
<dbReference type="GO" id="GO:0004519">
    <property type="term" value="F:endonuclease activity"/>
    <property type="evidence" value="ECO:0007669"/>
    <property type="project" value="UniProtKB-KW"/>
</dbReference>
<dbReference type="Proteomes" id="UP000260649">
    <property type="component" value="Unassembled WGS sequence"/>
</dbReference>
<comment type="caution">
    <text evidence="7">The sequence shown here is derived from an EMBL/GenBank/DDBJ whole genome shotgun (WGS) entry which is preliminary data.</text>
</comment>
<organism evidence="7 8">
    <name type="scientific">Evtepia gabavorous</name>
    <dbReference type="NCBI Taxonomy" id="2211183"/>
    <lineage>
        <taxon>Bacteria</taxon>
        <taxon>Bacillati</taxon>
        <taxon>Bacillota</taxon>
        <taxon>Clostridia</taxon>
        <taxon>Eubacteriales</taxon>
        <taxon>Evtepia</taxon>
    </lineage>
</organism>
<evidence type="ECO:0000256" key="2">
    <source>
        <dbReference type="ARBA" id="ARBA00022759"/>
    </source>
</evidence>
<reference evidence="7 8" key="1">
    <citation type="submission" date="2018-07" db="EMBL/GenBank/DDBJ databases">
        <title>GABA Modulating Bacteria of the Human Gut Microbiota.</title>
        <authorList>
            <person name="Strandwitz P."/>
            <person name="Kim K.H."/>
            <person name="Terekhova D."/>
            <person name="Liu J.K."/>
            <person name="Sharma A."/>
            <person name="Levering J."/>
            <person name="Mcdonald D."/>
            <person name="Dietrich D."/>
            <person name="Ramadhar T.R."/>
            <person name="Lekbua A."/>
            <person name="Mroue N."/>
            <person name="Liston C."/>
            <person name="Stewart E.J."/>
            <person name="Dubin M.J."/>
            <person name="Zengler K."/>
            <person name="Knight R."/>
            <person name="Gilbert J.A."/>
            <person name="Clardy J."/>
            <person name="Lewis K."/>
        </authorList>
    </citation>
    <scope>NUCLEOTIDE SEQUENCE [LARGE SCALE GENOMIC DNA]</scope>
    <source>
        <strain evidence="7 8">KLE1738</strain>
    </source>
</reference>
<evidence type="ECO:0000256" key="3">
    <source>
        <dbReference type="ARBA" id="ARBA00022763"/>
    </source>
</evidence>
<dbReference type="CDD" id="cd00221">
    <property type="entry name" value="Vsr"/>
    <property type="match status" value="1"/>
</dbReference>
<keyword evidence="1 6" id="KW-0540">Nuclease</keyword>
<dbReference type="GeneID" id="97994771"/>
<dbReference type="InterPro" id="IPR011335">
    <property type="entry name" value="Restrct_endonuc-II-like"/>
</dbReference>
<evidence type="ECO:0000256" key="5">
    <source>
        <dbReference type="ARBA" id="ARBA00023204"/>
    </source>
</evidence>
<proteinExistence type="inferred from homology"/>
<evidence type="ECO:0000313" key="8">
    <source>
        <dbReference type="Proteomes" id="UP000260649"/>
    </source>
</evidence>
<dbReference type="NCBIfam" id="TIGR00632">
    <property type="entry name" value="vsr"/>
    <property type="match status" value="1"/>
</dbReference>
<evidence type="ECO:0000256" key="6">
    <source>
        <dbReference type="PIRNR" id="PIRNR018267"/>
    </source>
</evidence>
<name>A0A3E2B5Q9_9FIRM</name>
<keyword evidence="4 6" id="KW-0378">Hydrolase</keyword>
<sequence>MSDNMTREERSKQMALVKNKNTKPEVELKHLFWKLGYHYRYSNWSKLPGKPDLVFVKRKKVVFLHGCFWHRHPGCSNTRLPKSNVEFWEKKLSQNVFHDREVYKQLTQLGWEYLIIWECEMKKSNRTSLEKRIHLFMDGDKYDH</sequence>
<dbReference type="EC" id="3.1.-.-" evidence="6"/>
<dbReference type="AlphaFoldDB" id="A0A3E2B5Q9"/>
<keyword evidence="5 6" id="KW-0234">DNA repair</keyword>